<evidence type="ECO:0000313" key="2">
    <source>
        <dbReference type="Proteomes" id="UP001524318"/>
    </source>
</evidence>
<evidence type="ECO:0008006" key="3">
    <source>
        <dbReference type="Google" id="ProtNLM"/>
    </source>
</evidence>
<reference evidence="1 2" key="1">
    <citation type="submission" date="2022-06" db="EMBL/GenBank/DDBJ databases">
        <title>Pseudarthrobacter sp. strain RMG13 Genome sequencing and assembly.</title>
        <authorList>
            <person name="Kim I."/>
        </authorList>
    </citation>
    <scope>NUCLEOTIDE SEQUENCE [LARGE SCALE GENOMIC DNA]</scope>
    <source>
        <strain evidence="1 2">RMG13</strain>
    </source>
</reference>
<proteinExistence type="predicted"/>
<dbReference type="EMBL" id="JANCLV010000023">
    <property type="protein sequence ID" value="MCP9001973.1"/>
    <property type="molecule type" value="Genomic_DNA"/>
</dbReference>
<protein>
    <recommendedName>
        <fullName evidence="3">PRC-barrel domain-containing protein</fullName>
    </recommendedName>
</protein>
<organism evidence="1 2">
    <name type="scientific">Pseudarthrobacter humi</name>
    <dbReference type="NCBI Taxonomy" id="2952523"/>
    <lineage>
        <taxon>Bacteria</taxon>
        <taxon>Bacillati</taxon>
        <taxon>Actinomycetota</taxon>
        <taxon>Actinomycetes</taxon>
        <taxon>Micrococcales</taxon>
        <taxon>Micrococcaceae</taxon>
        <taxon>Pseudarthrobacter</taxon>
    </lineage>
</organism>
<comment type="caution">
    <text evidence="1">The sequence shown here is derived from an EMBL/GenBank/DDBJ whole genome shotgun (WGS) entry which is preliminary data.</text>
</comment>
<name>A0ABT1LU08_9MICC</name>
<evidence type="ECO:0000313" key="1">
    <source>
        <dbReference type="EMBL" id="MCP9001973.1"/>
    </source>
</evidence>
<sequence length="118" mass="12816">MAVIEQVREGMHVVSSDGKKIGKVEALKMGDPEAVTSDGQTDPETGGLVNTVIDGFAATSNLPHHTAERLLRIGYVKVDRSGLLTGHAYFASDELDRVEGDTLWLIEIRHAGQEEMTK</sequence>
<gene>
    <name evidence="1" type="ORF">NFC73_19920</name>
</gene>
<accession>A0ABT1LU08</accession>
<dbReference type="Proteomes" id="UP001524318">
    <property type="component" value="Unassembled WGS sequence"/>
</dbReference>
<dbReference type="RefSeq" id="WP_254753081.1">
    <property type="nucleotide sequence ID" value="NZ_JANCLV010000023.1"/>
</dbReference>
<keyword evidence="2" id="KW-1185">Reference proteome</keyword>